<comment type="caution">
    <text evidence="2">The sequence shown here is derived from an EMBL/GenBank/DDBJ whole genome shotgun (WGS) entry which is preliminary data.</text>
</comment>
<name>A0A0R0CTR2_9GAMM</name>
<protein>
    <recommendedName>
        <fullName evidence="1">AraC effector-binding domain-containing protein</fullName>
    </recommendedName>
</protein>
<dbReference type="EMBL" id="LDJJ01000017">
    <property type="protein sequence ID" value="KRG69495.1"/>
    <property type="molecule type" value="Genomic_DNA"/>
</dbReference>
<sequence length="151" mass="17159">MQPTVLERPGFTVIGMEAIFREDEDGYAQLWQRFIPREHEVTGKIDPAVSYGVCIPQADGTLRYITGFEVIEDTIVPEAMTRFQVPAQRYAVFTLTGTAQQISTSFQVIHDHLLADHGLQAEHGVDLERYDARFDDPFDPASQMELYIPVR</sequence>
<evidence type="ECO:0000313" key="2">
    <source>
        <dbReference type="EMBL" id="KRG69495.1"/>
    </source>
</evidence>
<dbReference type="PANTHER" id="PTHR36444">
    <property type="entry name" value="TRANSCRIPTIONAL REGULATOR PROTEIN YOBU-RELATED"/>
    <property type="match status" value="1"/>
</dbReference>
<dbReference type="InterPro" id="IPR010499">
    <property type="entry name" value="AraC_E-bd"/>
</dbReference>
<dbReference type="InterPro" id="IPR029441">
    <property type="entry name" value="Cass2"/>
</dbReference>
<dbReference type="Gene3D" id="3.20.80.10">
    <property type="entry name" value="Regulatory factor, effector binding domain"/>
    <property type="match status" value="1"/>
</dbReference>
<dbReference type="PATRIC" id="fig|405446.3.peg.634"/>
<reference evidence="2 3" key="1">
    <citation type="submission" date="2015-05" db="EMBL/GenBank/DDBJ databases">
        <title>Genome sequencing and analysis of members of genus Stenotrophomonas.</title>
        <authorList>
            <person name="Patil P.P."/>
            <person name="Midha S."/>
            <person name="Patil P.B."/>
        </authorList>
    </citation>
    <scope>NUCLEOTIDE SEQUENCE [LARGE SCALE GENOMIC DNA]</scope>
    <source>
        <strain evidence="2 3">DSM 18941</strain>
    </source>
</reference>
<dbReference type="PANTHER" id="PTHR36444:SF2">
    <property type="entry name" value="TRANSCRIPTIONAL REGULATOR PROTEIN YOBU-RELATED"/>
    <property type="match status" value="1"/>
</dbReference>
<gene>
    <name evidence="2" type="ORF">ABB27_06505</name>
</gene>
<evidence type="ECO:0000259" key="1">
    <source>
        <dbReference type="SMART" id="SM00871"/>
    </source>
</evidence>
<dbReference type="OrthoDB" id="282744at2"/>
<dbReference type="SMART" id="SM00871">
    <property type="entry name" value="AraC_E_bind"/>
    <property type="match status" value="1"/>
</dbReference>
<dbReference type="Pfam" id="PF14526">
    <property type="entry name" value="Cass2"/>
    <property type="match status" value="1"/>
</dbReference>
<dbReference type="SUPFAM" id="SSF55136">
    <property type="entry name" value="Probable bacterial effector-binding domain"/>
    <property type="match status" value="1"/>
</dbReference>
<dbReference type="AlphaFoldDB" id="A0A0R0CTR2"/>
<keyword evidence="3" id="KW-1185">Reference proteome</keyword>
<evidence type="ECO:0000313" key="3">
    <source>
        <dbReference type="Proteomes" id="UP000051863"/>
    </source>
</evidence>
<dbReference type="InterPro" id="IPR053182">
    <property type="entry name" value="YobU-like_regulator"/>
</dbReference>
<organism evidence="2 3">
    <name type="scientific">Stenotrophomonas terrae</name>
    <dbReference type="NCBI Taxonomy" id="405446"/>
    <lineage>
        <taxon>Bacteria</taxon>
        <taxon>Pseudomonadati</taxon>
        <taxon>Pseudomonadota</taxon>
        <taxon>Gammaproteobacteria</taxon>
        <taxon>Lysobacterales</taxon>
        <taxon>Lysobacteraceae</taxon>
        <taxon>Stenotrophomonas</taxon>
    </lineage>
</organism>
<dbReference type="InterPro" id="IPR011256">
    <property type="entry name" value="Reg_factor_effector_dom_sf"/>
</dbReference>
<feature type="domain" description="AraC effector-binding" evidence="1">
    <location>
        <begin position="1"/>
        <end position="151"/>
    </location>
</feature>
<dbReference type="RefSeq" id="WP_057627515.1">
    <property type="nucleotide sequence ID" value="NZ_LDJJ01000017.1"/>
</dbReference>
<accession>A0A0R0CTR2</accession>
<proteinExistence type="predicted"/>
<dbReference type="Proteomes" id="UP000051863">
    <property type="component" value="Unassembled WGS sequence"/>
</dbReference>